<evidence type="ECO:0000256" key="1">
    <source>
        <dbReference type="ARBA" id="ARBA00000563"/>
    </source>
</evidence>
<name>A0ABV4BCI2_9GAMM</name>
<accession>A0ABV4BCI2</accession>
<evidence type="ECO:0000256" key="14">
    <source>
        <dbReference type="PIRNR" id="PIRNR000977"/>
    </source>
</evidence>
<gene>
    <name evidence="17" type="primary">sbcB</name>
    <name evidence="17" type="ORF">ABC977_07295</name>
</gene>
<comment type="cofactor">
    <cofactor evidence="2">
        <name>Mg(2+)</name>
        <dbReference type="ChEBI" id="CHEBI:18420"/>
    </cofactor>
</comment>
<reference evidence="17 18" key="1">
    <citation type="submission" date="2024-05" db="EMBL/GenBank/DDBJ databases">
        <title>Genome Sequence and Characterization of the New Strain Purple Sulfur Bacterium of Genus Thioalkalicoccus.</title>
        <authorList>
            <person name="Bryantseva I.A."/>
            <person name="Kyndt J.A."/>
            <person name="Imhoff J.F."/>
        </authorList>
    </citation>
    <scope>NUCLEOTIDE SEQUENCE [LARGE SCALE GENOMIC DNA]</scope>
    <source>
        <strain evidence="17 18">Um2</strain>
    </source>
</reference>
<proteinExistence type="predicted"/>
<dbReference type="EMBL" id="JBDKXB010000007">
    <property type="protein sequence ID" value="MEY6432215.1"/>
    <property type="molecule type" value="Genomic_DNA"/>
</dbReference>
<keyword evidence="7 14" id="KW-0227">DNA damage</keyword>
<evidence type="ECO:0000259" key="15">
    <source>
        <dbReference type="PROSITE" id="PS51784"/>
    </source>
</evidence>
<dbReference type="EC" id="3.1.11.1" evidence="3 14"/>
<dbReference type="InterPro" id="IPR013620">
    <property type="entry name" value="Exonuc_1_SH3"/>
</dbReference>
<evidence type="ECO:0000256" key="4">
    <source>
        <dbReference type="ARBA" id="ARBA00019900"/>
    </source>
</evidence>
<dbReference type="InterPro" id="IPR013520">
    <property type="entry name" value="Ribonucl_H"/>
</dbReference>
<dbReference type="Gene3D" id="3.30.1520.20">
    <property type="entry name" value="Exonuclease ExoI, domain 2"/>
    <property type="match status" value="1"/>
</dbReference>
<dbReference type="SUPFAM" id="SSF53098">
    <property type="entry name" value="Ribonuclease H-like"/>
    <property type="match status" value="1"/>
</dbReference>
<evidence type="ECO:0000256" key="6">
    <source>
        <dbReference type="ARBA" id="ARBA00022723"/>
    </source>
</evidence>
<dbReference type="PROSITE" id="PS51785">
    <property type="entry name" value="EXOI_C"/>
    <property type="match status" value="1"/>
</dbReference>
<keyword evidence="12 14" id="KW-0234">DNA repair</keyword>
<feature type="domain" description="ExoI C-terminal" evidence="16">
    <location>
        <begin position="353"/>
        <end position="475"/>
    </location>
</feature>
<evidence type="ECO:0000256" key="3">
    <source>
        <dbReference type="ARBA" id="ARBA00012108"/>
    </source>
</evidence>
<keyword evidence="10" id="KW-0460">Magnesium</keyword>
<feature type="domain" description="ExoI SH3-like" evidence="15">
    <location>
        <begin position="196"/>
        <end position="350"/>
    </location>
</feature>
<evidence type="ECO:0000313" key="17">
    <source>
        <dbReference type="EMBL" id="MEY6432215.1"/>
    </source>
</evidence>
<evidence type="ECO:0000256" key="9">
    <source>
        <dbReference type="ARBA" id="ARBA00022839"/>
    </source>
</evidence>
<dbReference type="PROSITE" id="PS51784">
    <property type="entry name" value="EXOI_SH3"/>
    <property type="match status" value="1"/>
</dbReference>
<dbReference type="Pfam" id="PF08411">
    <property type="entry name" value="ExoI_SH3"/>
    <property type="match status" value="1"/>
</dbReference>
<dbReference type="InterPro" id="IPR036397">
    <property type="entry name" value="RNaseH_sf"/>
</dbReference>
<protein>
    <recommendedName>
        <fullName evidence="4 14">Exodeoxyribonuclease I</fullName>
        <ecNumber evidence="3 14">3.1.11.1</ecNumber>
    </recommendedName>
</protein>
<evidence type="ECO:0000256" key="2">
    <source>
        <dbReference type="ARBA" id="ARBA00001946"/>
    </source>
</evidence>
<evidence type="ECO:0000259" key="16">
    <source>
        <dbReference type="PROSITE" id="PS51785"/>
    </source>
</evidence>
<keyword evidence="6" id="KW-0479">Metal-binding</keyword>
<organism evidence="17 18">
    <name type="scientific">Thioalkalicoccus limnaeus</name>
    <dbReference type="NCBI Taxonomy" id="120681"/>
    <lineage>
        <taxon>Bacteria</taxon>
        <taxon>Pseudomonadati</taxon>
        <taxon>Pseudomonadota</taxon>
        <taxon>Gammaproteobacteria</taxon>
        <taxon>Chromatiales</taxon>
        <taxon>Chromatiaceae</taxon>
        <taxon>Thioalkalicoccus</taxon>
    </lineage>
</organism>
<evidence type="ECO:0000256" key="7">
    <source>
        <dbReference type="ARBA" id="ARBA00022763"/>
    </source>
</evidence>
<dbReference type="InterPro" id="IPR038649">
    <property type="entry name" value="EXOI_SH3_sf"/>
</dbReference>
<dbReference type="InterPro" id="IPR058561">
    <property type="entry name" value="Exonuc_1_C"/>
</dbReference>
<dbReference type="Gene3D" id="1.10.287.1240">
    <property type="match status" value="1"/>
</dbReference>
<evidence type="ECO:0000256" key="8">
    <source>
        <dbReference type="ARBA" id="ARBA00022801"/>
    </source>
</evidence>
<keyword evidence="9 14" id="KW-0269">Exonuclease</keyword>
<dbReference type="InterPro" id="IPR034747">
    <property type="entry name" value="EXOI_SH3"/>
</dbReference>
<sequence>MAPSFYWHDYETWGSDPRWDRPAQFAGQRTDLELNPVGAPLVVYCRPGDDRLPDPTACLITGITPWRAARDGIIEARFADAIHQELARPGTCGVGYNSLRFDDEVTRHLFYRNLIDPYGREWRHQNSRWDLIDALRLAHALRPDGVAWPTDDEGVCSFRLEALTAANGIEHGDAHEALADVRATIALAARLKRCQPRLFDYALSLRDKRRVQRMLAMGRPLLHVSARYPAALGCLAPVLPIAPHPTNGNGTLVYDLRWDPAEFLDLSLDEISARLFTPAIERPEGAVRVPVKTVHSNRCPMLAPMTTLTPEAAVRWAIDLEQVASHARALQGSSAAGFRQRVAEAFGTKAAVTERDPERMLYSGGFFSDADRRELDRLRGLPPLELARESPRFEDPRLPEMLLRYRARNWPETLTDDERADWDAYRFACLTDPPPGGLAFDQYRQRLLELRELHAEDPSRCALLDELDQWAEHIMDAGDQ</sequence>
<keyword evidence="8 14" id="KW-0378">Hydrolase</keyword>
<evidence type="ECO:0000256" key="12">
    <source>
        <dbReference type="ARBA" id="ARBA00023204"/>
    </source>
</evidence>
<comment type="subunit">
    <text evidence="13">Monomer. Interacts with ssb (via C-terminus); this interaction stimulates the exonuclease activity by recruiting the enzyme to its substrate.</text>
</comment>
<dbReference type="RefSeq" id="WP_369666605.1">
    <property type="nucleotide sequence ID" value="NZ_JBDKXB010000007.1"/>
</dbReference>
<dbReference type="Gene3D" id="3.30.420.10">
    <property type="entry name" value="Ribonuclease H-like superfamily/Ribonuclease H"/>
    <property type="match status" value="1"/>
</dbReference>
<evidence type="ECO:0000256" key="13">
    <source>
        <dbReference type="ARBA" id="ARBA00046792"/>
    </source>
</evidence>
<dbReference type="NCBIfam" id="NF008746">
    <property type="entry name" value="PRK11779.1"/>
    <property type="match status" value="1"/>
</dbReference>
<evidence type="ECO:0000256" key="10">
    <source>
        <dbReference type="ARBA" id="ARBA00022842"/>
    </source>
</evidence>
<dbReference type="InterPro" id="IPR012337">
    <property type="entry name" value="RNaseH-like_sf"/>
</dbReference>
<dbReference type="Gene3D" id="1.20.1280.70">
    <property type="entry name" value="Exonuclease ExoI, domain 3"/>
    <property type="match status" value="1"/>
</dbReference>
<dbReference type="Pfam" id="PF00929">
    <property type="entry name" value="RNase_T"/>
    <property type="match status" value="1"/>
</dbReference>
<comment type="catalytic activity">
    <reaction evidence="1 14">
        <text>Exonucleolytic cleavage in the 3'- to 5'-direction to yield nucleoside 5'-phosphates.</text>
        <dbReference type="EC" id="3.1.11.1"/>
    </reaction>
</comment>
<keyword evidence="5 14" id="KW-0540">Nuclease</keyword>
<keyword evidence="18" id="KW-1185">Reference proteome</keyword>
<dbReference type="PIRSF" id="PIRSF000977">
    <property type="entry name" value="Exodeoxyribonuclease_I"/>
    <property type="match status" value="1"/>
</dbReference>
<evidence type="ECO:0000256" key="11">
    <source>
        <dbReference type="ARBA" id="ARBA00023125"/>
    </source>
</evidence>
<dbReference type="Pfam" id="PF26016">
    <property type="entry name" value="ExoI_C"/>
    <property type="match status" value="1"/>
</dbReference>
<dbReference type="Proteomes" id="UP001564408">
    <property type="component" value="Unassembled WGS sequence"/>
</dbReference>
<dbReference type="InterPro" id="IPR023607">
    <property type="entry name" value="Exodeoxyribonuclease_I"/>
</dbReference>
<evidence type="ECO:0000256" key="5">
    <source>
        <dbReference type="ARBA" id="ARBA00022722"/>
    </source>
</evidence>
<keyword evidence="11" id="KW-0238">DNA-binding</keyword>
<comment type="caution">
    <text evidence="17">The sequence shown here is derived from an EMBL/GenBank/DDBJ whole genome shotgun (WGS) entry which is preliminary data.</text>
</comment>
<evidence type="ECO:0000313" key="18">
    <source>
        <dbReference type="Proteomes" id="UP001564408"/>
    </source>
</evidence>
<dbReference type="CDD" id="cd06138">
    <property type="entry name" value="ExoI_N"/>
    <property type="match status" value="1"/>
</dbReference>
<dbReference type="GO" id="GO:0008310">
    <property type="term" value="F:single-stranded DNA 3'-5' DNA exonuclease activity"/>
    <property type="evidence" value="ECO:0007669"/>
    <property type="project" value="UniProtKB-EC"/>
</dbReference>